<organism evidence="2 3">
    <name type="scientific">Piscinibacter terrae</name>
    <dbReference type="NCBI Taxonomy" id="2496871"/>
    <lineage>
        <taxon>Bacteria</taxon>
        <taxon>Pseudomonadati</taxon>
        <taxon>Pseudomonadota</taxon>
        <taxon>Betaproteobacteria</taxon>
        <taxon>Burkholderiales</taxon>
        <taxon>Sphaerotilaceae</taxon>
        <taxon>Piscinibacter</taxon>
    </lineage>
</organism>
<protein>
    <submittedName>
        <fullName evidence="2">Uncharacterized protein</fullName>
    </submittedName>
</protein>
<gene>
    <name evidence="2" type="ORF">DZC73_29300</name>
</gene>
<evidence type="ECO:0000256" key="1">
    <source>
        <dbReference type="SAM" id="Phobius"/>
    </source>
</evidence>
<dbReference type="EMBL" id="QUSW01000016">
    <property type="protein sequence ID" value="RQP21158.1"/>
    <property type="molecule type" value="Genomic_DNA"/>
</dbReference>
<comment type="caution">
    <text evidence="2">The sequence shown here is derived from an EMBL/GenBank/DDBJ whole genome shotgun (WGS) entry which is preliminary data.</text>
</comment>
<evidence type="ECO:0000313" key="2">
    <source>
        <dbReference type="EMBL" id="RQP21158.1"/>
    </source>
</evidence>
<keyword evidence="3" id="KW-1185">Reference proteome</keyword>
<keyword evidence="1" id="KW-1133">Transmembrane helix</keyword>
<feature type="transmembrane region" description="Helical" evidence="1">
    <location>
        <begin position="82"/>
        <end position="102"/>
    </location>
</feature>
<reference evidence="2 3" key="2">
    <citation type="submission" date="2018-12" db="EMBL/GenBank/DDBJ databases">
        <title>Rhizobacter gummiphilus sp. nov., a rubber-degrading bacterium isolated from the soil of a botanical garden in Japan.</title>
        <authorList>
            <person name="Shunsuke S.S."/>
        </authorList>
    </citation>
    <scope>NUCLEOTIDE SEQUENCE [LARGE SCALE GENOMIC DNA]</scope>
    <source>
        <strain evidence="2 3">S-16</strain>
    </source>
</reference>
<dbReference type="AlphaFoldDB" id="A0A3N7HGR0"/>
<keyword evidence="1" id="KW-0812">Transmembrane</keyword>
<dbReference type="Proteomes" id="UP000267464">
    <property type="component" value="Unassembled WGS sequence"/>
</dbReference>
<feature type="transmembrane region" description="Helical" evidence="1">
    <location>
        <begin position="122"/>
        <end position="142"/>
    </location>
</feature>
<accession>A0A3N7HGR0</accession>
<keyword evidence="1" id="KW-0472">Membrane</keyword>
<evidence type="ECO:0000313" key="3">
    <source>
        <dbReference type="Proteomes" id="UP000267464"/>
    </source>
</evidence>
<feature type="transmembrane region" description="Helical" evidence="1">
    <location>
        <begin position="52"/>
        <end position="73"/>
    </location>
</feature>
<proteinExistence type="predicted"/>
<reference evidence="2 3" key="1">
    <citation type="submission" date="2018-08" db="EMBL/GenBank/DDBJ databases">
        <authorList>
            <person name="Khan S.A."/>
            <person name="Jeon C.O."/>
            <person name="Chun B.H."/>
            <person name="Jeong S.E."/>
        </authorList>
    </citation>
    <scope>NUCLEOTIDE SEQUENCE [LARGE SCALE GENOMIC DNA]</scope>
    <source>
        <strain evidence="2 3">S-16</strain>
    </source>
</reference>
<name>A0A3N7HGR0_9BURK</name>
<dbReference type="RefSeq" id="WP_124543964.1">
    <property type="nucleotide sequence ID" value="NZ_QUSW01000016.1"/>
</dbReference>
<sequence>MSKFLQILVPAIAASAAGFLPHKLFADWLPHWVGAHMEGVQIKVPPYGPEVVVPAALTYIEPGLAYLAAYVLVRKATPTSSVFVRALLVAALCLGLEGSIVRMPLMQLVIGNPLWVTLLQHAGIWVPYVAASLVVAYTFELVGKLGANPSIEWTDDGRLRPPSSAAHVKR</sequence>